<feature type="compositionally biased region" description="Low complexity" evidence="1">
    <location>
        <begin position="119"/>
        <end position="128"/>
    </location>
</feature>
<feature type="compositionally biased region" description="Pro residues" evidence="1">
    <location>
        <begin position="349"/>
        <end position="361"/>
    </location>
</feature>
<reference evidence="2" key="1">
    <citation type="submission" date="2019-09" db="EMBL/GenBank/DDBJ databases">
        <title>Bird 10,000 Genomes (B10K) Project - Family phase.</title>
        <authorList>
            <person name="Zhang G."/>
        </authorList>
    </citation>
    <scope>NUCLEOTIDE SEQUENCE</scope>
    <source>
        <strain evidence="2">B10K-DU-001-09</strain>
        <tissue evidence="2">Muscle</tissue>
    </source>
</reference>
<feature type="region of interest" description="Disordered" evidence="1">
    <location>
        <begin position="913"/>
        <end position="990"/>
    </location>
</feature>
<dbReference type="PANTHER" id="PTHR23193">
    <property type="entry name" value="NUCLEAR PORE COMPLEX PROTEIN NUP"/>
    <property type="match status" value="1"/>
</dbReference>
<organism evidence="2 3">
    <name type="scientific">Campylorhamphus procurvoides</name>
    <dbReference type="NCBI Taxonomy" id="190295"/>
    <lineage>
        <taxon>Eukaryota</taxon>
        <taxon>Metazoa</taxon>
        <taxon>Chordata</taxon>
        <taxon>Craniata</taxon>
        <taxon>Vertebrata</taxon>
        <taxon>Euteleostomi</taxon>
        <taxon>Archelosauria</taxon>
        <taxon>Archosauria</taxon>
        <taxon>Dinosauria</taxon>
        <taxon>Saurischia</taxon>
        <taxon>Theropoda</taxon>
        <taxon>Coelurosauria</taxon>
        <taxon>Aves</taxon>
        <taxon>Neognathae</taxon>
        <taxon>Neoaves</taxon>
        <taxon>Telluraves</taxon>
        <taxon>Australaves</taxon>
        <taxon>Passeriformes</taxon>
        <taxon>Dendrocolaptidae</taxon>
        <taxon>Campylorhamphus</taxon>
    </lineage>
</organism>
<evidence type="ECO:0000313" key="3">
    <source>
        <dbReference type="Proteomes" id="UP000614027"/>
    </source>
</evidence>
<dbReference type="GO" id="GO:0017056">
    <property type="term" value="F:structural constituent of nuclear pore"/>
    <property type="evidence" value="ECO:0007669"/>
    <property type="project" value="TreeGrafter"/>
</dbReference>
<evidence type="ECO:0000313" key="2">
    <source>
        <dbReference type="EMBL" id="NXC35849.1"/>
    </source>
</evidence>
<dbReference type="GO" id="GO:0008139">
    <property type="term" value="F:nuclear localization sequence binding"/>
    <property type="evidence" value="ECO:0007669"/>
    <property type="project" value="TreeGrafter"/>
</dbReference>
<feature type="compositionally biased region" description="Low complexity" evidence="1">
    <location>
        <begin position="307"/>
        <end position="322"/>
    </location>
</feature>
<protein>
    <submittedName>
        <fullName evidence="2">PO121 protein</fullName>
    </submittedName>
</protein>
<feature type="compositionally biased region" description="Basic and acidic residues" evidence="1">
    <location>
        <begin position="198"/>
        <end position="209"/>
    </location>
</feature>
<dbReference type="Proteomes" id="UP000614027">
    <property type="component" value="Unassembled WGS sequence"/>
</dbReference>
<feature type="compositionally biased region" description="Low complexity" evidence="1">
    <location>
        <begin position="159"/>
        <end position="173"/>
    </location>
</feature>
<keyword evidence="3" id="KW-1185">Reference proteome</keyword>
<name>A0A851MXL2_9DEND</name>
<feature type="compositionally biased region" description="Polar residues" evidence="1">
    <location>
        <begin position="364"/>
        <end position="376"/>
    </location>
</feature>
<feature type="compositionally biased region" description="Low complexity" evidence="1">
    <location>
        <begin position="219"/>
        <end position="229"/>
    </location>
</feature>
<feature type="compositionally biased region" description="Basic residues" evidence="1">
    <location>
        <begin position="980"/>
        <end position="990"/>
    </location>
</feature>
<feature type="compositionally biased region" description="Polar residues" evidence="1">
    <location>
        <begin position="136"/>
        <end position="150"/>
    </location>
</feature>
<gene>
    <name evidence="2" type="primary">Pom121</name>
    <name evidence="2" type="ORF">CAMPRO_R01861</name>
</gene>
<feature type="compositionally biased region" description="Basic and acidic residues" evidence="1">
    <location>
        <begin position="179"/>
        <end position="190"/>
    </location>
</feature>
<dbReference type="Pfam" id="PF15229">
    <property type="entry name" value="POM121"/>
    <property type="match status" value="1"/>
</dbReference>
<comment type="caution">
    <text evidence="2">The sequence shown here is derived from an EMBL/GenBank/DDBJ whole genome shotgun (WGS) entry which is preliminary data.</text>
</comment>
<feature type="non-terminal residue" evidence="2">
    <location>
        <position position="990"/>
    </location>
</feature>
<dbReference type="OrthoDB" id="6510268at2759"/>
<proteinExistence type="predicted"/>
<evidence type="ECO:0000256" key="1">
    <source>
        <dbReference type="SAM" id="MobiDB-lite"/>
    </source>
</evidence>
<dbReference type="AlphaFoldDB" id="A0A851MXL2"/>
<dbReference type="GO" id="GO:0006405">
    <property type="term" value="P:RNA export from nucleus"/>
    <property type="evidence" value="ECO:0007669"/>
    <property type="project" value="TreeGrafter"/>
</dbReference>
<feature type="region of interest" description="Disordered" evidence="1">
    <location>
        <begin position="307"/>
        <end position="447"/>
    </location>
</feature>
<dbReference type="PANTHER" id="PTHR23193:SF5">
    <property type="entry name" value="NUCLEAR ENVELOPE PORE MEMBRANE PROTEIN POM 121C-RELATED"/>
    <property type="match status" value="1"/>
</dbReference>
<feature type="region of interest" description="Disordered" evidence="1">
    <location>
        <begin position="710"/>
        <end position="743"/>
    </location>
</feature>
<dbReference type="InterPro" id="IPR026054">
    <property type="entry name" value="Nucleoporin"/>
</dbReference>
<dbReference type="GO" id="GO:0005643">
    <property type="term" value="C:nuclear pore"/>
    <property type="evidence" value="ECO:0007669"/>
    <property type="project" value="TreeGrafter"/>
</dbReference>
<feature type="region of interest" description="Disordered" evidence="1">
    <location>
        <begin position="45"/>
        <end position="254"/>
    </location>
</feature>
<feature type="compositionally biased region" description="Low complexity" evidence="1">
    <location>
        <begin position="958"/>
        <end position="969"/>
    </location>
</feature>
<dbReference type="EMBL" id="WBMV01008449">
    <property type="protein sequence ID" value="NXC35849.1"/>
    <property type="molecule type" value="Genomic_DNA"/>
</dbReference>
<feature type="compositionally biased region" description="Polar residues" evidence="1">
    <location>
        <begin position="935"/>
        <end position="949"/>
    </location>
</feature>
<dbReference type="GO" id="GO:0006606">
    <property type="term" value="P:protein import into nucleus"/>
    <property type="evidence" value="ECO:0007669"/>
    <property type="project" value="TreeGrafter"/>
</dbReference>
<feature type="compositionally biased region" description="Low complexity" evidence="1">
    <location>
        <begin position="438"/>
        <end position="447"/>
    </location>
</feature>
<feature type="compositionally biased region" description="Low complexity" evidence="1">
    <location>
        <begin position="414"/>
        <end position="424"/>
    </location>
</feature>
<feature type="non-terminal residue" evidence="2">
    <location>
        <position position="1"/>
    </location>
</feature>
<sequence length="990" mass="98699">RIAPPAAGIARSPALEQLVSPLAFPATSSPDPCAKETVLNAIRESRKRAVEEEEEEDQTFGNDQESKRRRHDSSGSGQSAFEPLVANGAPASLIPKPGSLKRGLVSHCPDECSNKRSRTSSLSSLNNTYAGGIPSSIRNAIASSYSSSRGLAQLRKRSGMSVSPLSSPASSRPQTPEWPLKRAREEESHRSNTSTPVKSDKELQTEKVVESPVWKKQNSLSPPSAPGSSGKRKRKIPLLSSLRGDQLVLPPPPQLGYSITSEDLDAEKKAVLQWFNSVLEDKADAVPSTTAETTPVSKPLAFAVTSAGPAPASAAPAPASSSLLDSLKKMQSSQAAPTAPDSTGAAAAPQPPPSAAQPPAPTVSLESSSLPATSADTKPVPVLSTPAPTAPPALGVQPSSSLAPPAFTEPGQTPSKSPSFPKPSMLFGMLNAPPASQPAVTGATTAPTTAVPTTATAVPTTTTAMPTPIFKPIFGAVPKSESTAACTAVTSTTATVSVSSGPSLTSSTTTMFKPIFGSVTSASSPASVSPFAFKPTAQAAPERPGASSPAPVFTGLPNIIFTTAATTATTQSSSTDATIKPVFSFGLTPPASTGPAASLTVTVTAATSTSAAQPFLFGAPASSAPSTETSFATPAPVFQFGKLPPATVTATTTVPAGPAFGQPPSSSTAAATTTGFSIFGSTTLTSSAPATTAQAPLTFGSSVSAFGSSFSTGTKPPSYPGTGNQPAFSAGGAESQVPSSKPAAGPVGFAPAFSFGAPPAQSAAQPAFGSGAQPAFGTASAQGSFGTSSTQAAFGTTTSVFSFGTATSTTSSFGATTQTTSSSAGAAVFGTTPSPFTFGATTQPGPSASAFGMGTPGLSSGSPAVAFTFGAGQSRAAPAATPFGSSLQQSTLGAQGQSTPFAFTMTSTPNNKPAFGGAPAPTFGQSTPVPGAVGSGSSTLSFRTPSTPASGFGGVGSSFGSSTPTFSIGAGSKPGTRQRLQARRQHIRKK</sequence>
<accession>A0A851MXL2</accession>